<dbReference type="Proteomes" id="UP000078343">
    <property type="component" value="Unassembled WGS sequence"/>
</dbReference>
<dbReference type="SUPFAM" id="SSF54001">
    <property type="entry name" value="Cysteine proteinases"/>
    <property type="match status" value="1"/>
</dbReference>
<dbReference type="OrthoDB" id="640249at2759"/>
<dbReference type="Gene3D" id="3.90.70.10">
    <property type="entry name" value="Cysteine proteinases"/>
    <property type="match status" value="1"/>
</dbReference>
<dbReference type="RefSeq" id="XP_018693865.1">
    <property type="nucleotide sequence ID" value="XM_018837012.1"/>
</dbReference>
<comment type="caution">
    <text evidence="2">The sequence shown here is derived from an EMBL/GenBank/DDBJ whole genome shotgun (WGS) entry which is preliminary data.</text>
</comment>
<evidence type="ECO:0000313" key="3">
    <source>
        <dbReference type="Proteomes" id="UP000078343"/>
    </source>
</evidence>
<keyword evidence="3" id="KW-1185">Reference proteome</keyword>
<feature type="region of interest" description="Disordered" evidence="1">
    <location>
        <begin position="1"/>
        <end position="32"/>
    </location>
</feature>
<evidence type="ECO:0000256" key="1">
    <source>
        <dbReference type="SAM" id="MobiDB-lite"/>
    </source>
</evidence>
<dbReference type="AlphaFoldDB" id="A0A178ZL25"/>
<name>A0A178ZL25_9EURO</name>
<dbReference type="STRING" id="1367422.A0A178ZL25"/>
<dbReference type="GeneID" id="30009668"/>
<sequence>MTSDLPPGRGAGAKPDPFDGRDRYYVPSPATTAAPSMNLRDKTSMAIYNQGDTNSCTANAAAAAFWFEEKVRGDPTWGSDGPSRAFIYWLARGGWDKSKNYDFSPVEDDGSWLRMAMNGIAKCGACPETECRFPDINTSSEIIKKAINDKPKTPAFNKAEKHTINSYYRLDADRPLEKDEQLSDTEKDKLGADLLQKLKLCLTEGFPVCFTLWFYMSNAQAWNTTSTPYMLNDPWKAGKVKRHTFSHQSGHSVVAVGYDDSKGHVLVQNSWGGSEPGGWGNGLFWMPYSYVTDFYGTVDFWTIRLNKSVTPGAPHVRWEQVNQAILGTA</sequence>
<gene>
    <name evidence="2" type="ORF">AYL99_05500</name>
</gene>
<organism evidence="2 3">
    <name type="scientific">Fonsecaea erecta</name>
    <dbReference type="NCBI Taxonomy" id="1367422"/>
    <lineage>
        <taxon>Eukaryota</taxon>
        <taxon>Fungi</taxon>
        <taxon>Dikarya</taxon>
        <taxon>Ascomycota</taxon>
        <taxon>Pezizomycotina</taxon>
        <taxon>Eurotiomycetes</taxon>
        <taxon>Chaetothyriomycetidae</taxon>
        <taxon>Chaetothyriales</taxon>
        <taxon>Herpotrichiellaceae</taxon>
        <taxon>Fonsecaea</taxon>
    </lineage>
</organism>
<evidence type="ECO:0008006" key="4">
    <source>
        <dbReference type="Google" id="ProtNLM"/>
    </source>
</evidence>
<dbReference type="InterPro" id="IPR038765">
    <property type="entry name" value="Papain-like_cys_pep_sf"/>
</dbReference>
<accession>A0A178ZL25</accession>
<proteinExistence type="predicted"/>
<dbReference type="InterPro" id="IPR025660">
    <property type="entry name" value="Pept_his_AS"/>
</dbReference>
<reference evidence="2 3" key="1">
    <citation type="submission" date="2016-04" db="EMBL/GenBank/DDBJ databases">
        <title>Draft genome of Fonsecaea erecta CBS 125763.</title>
        <authorList>
            <person name="Weiss V.A."/>
            <person name="Vicente V.A."/>
            <person name="Raittz R.T."/>
            <person name="Moreno L.F."/>
            <person name="De Souza E.M."/>
            <person name="Pedrosa F.O."/>
            <person name="Steffens M.B."/>
            <person name="Faoro H."/>
            <person name="Tadra-Sfeir M.Z."/>
            <person name="Najafzadeh M.J."/>
            <person name="Felipe M.S."/>
            <person name="Teixeira M."/>
            <person name="Sun J."/>
            <person name="Xi L."/>
            <person name="Gomes R."/>
            <person name="De Azevedo C.M."/>
            <person name="Salgado C.G."/>
            <person name="Da Silva M.B."/>
            <person name="Nascimento M.F."/>
            <person name="Queiroz-Telles F."/>
            <person name="Attili D.S."/>
            <person name="Gorbushina A."/>
        </authorList>
    </citation>
    <scope>NUCLEOTIDE SEQUENCE [LARGE SCALE GENOMIC DNA]</scope>
    <source>
        <strain evidence="2 3">CBS 125763</strain>
    </source>
</reference>
<dbReference type="EMBL" id="LVYI01000004">
    <property type="protein sequence ID" value="OAP60498.1"/>
    <property type="molecule type" value="Genomic_DNA"/>
</dbReference>
<protein>
    <recommendedName>
        <fullName evidence="4">Peptidase C1A papain C-terminal domain-containing protein</fullName>
    </recommendedName>
</protein>
<dbReference type="PROSITE" id="PS00639">
    <property type="entry name" value="THIOL_PROTEASE_HIS"/>
    <property type="match status" value="1"/>
</dbReference>
<evidence type="ECO:0000313" key="2">
    <source>
        <dbReference type="EMBL" id="OAP60498.1"/>
    </source>
</evidence>